<name>A0A2P8R012_9BACT</name>
<feature type="active site" description="Proton acceptor" evidence="6">
    <location>
        <position position="64"/>
    </location>
</feature>
<comment type="caution">
    <text evidence="6">Lacks conserved residue(s) required for the propagation of feature annotation.</text>
</comment>
<keyword evidence="1 6" id="KW-0808">Transferase</keyword>
<comment type="catalytic activity">
    <reaction evidence="5 6">
        <text>NAD(+) + ATP = ADP + NADP(+) + H(+)</text>
        <dbReference type="Rhea" id="RHEA:18629"/>
        <dbReference type="ChEBI" id="CHEBI:15378"/>
        <dbReference type="ChEBI" id="CHEBI:30616"/>
        <dbReference type="ChEBI" id="CHEBI:57540"/>
        <dbReference type="ChEBI" id="CHEBI:58349"/>
        <dbReference type="ChEBI" id="CHEBI:456216"/>
        <dbReference type="EC" id="2.7.1.23"/>
    </reaction>
</comment>
<dbReference type="OrthoDB" id="9774737at2"/>
<keyword evidence="6" id="KW-0067">ATP-binding</keyword>
<protein>
    <recommendedName>
        <fullName evidence="6">NAD kinase</fullName>
        <ecNumber evidence="6">2.7.1.23</ecNumber>
    </recommendedName>
    <alternativeName>
        <fullName evidence="6">ATP-dependent NAD kinase</fullName>
    </alternativeName>
</protein>
<feature type="binding site" evidence="6">
    <location>
        <begin position="179"/>
        <end position="184"/>
    </location>
    <ligand>
        <name>NAD(+)</name>
        <dbReference type="ChEBI" id="CHEBI:57540"/>
    </ligand>
</feature>
<dbReference type="InterPro" id="IPR017437">
    <property type="entry name" value="ATP-NAD_kinase_PpnK-typ_C"/>
</dbReference>
<gene>
    <name evidence="6" type="primary">nadK</name>
    <name evidence="7" type="ORF">CQ405_06830</name>
</gene>
<comment type="caution">
    <text evidence="7">The sequence shown here is derived from an EMBL/GenBank/DDBJ whole genome shotgun (WGS) entry which is preliminary data.</text>
</comment>
<organism evidence="7 8">
    <name type="scientific">Campylobacter blaseri</name>
    <dbReference type="NCBI Taxonomy" id="2042961"/>
    <lineage>
        <taxon>Bacteria</taxon>
        <taxon>Pseudomonadati</taxon>
        <taxon>Campylobacterota</taxon>
        <taxon>Epsilonproteobacteria</taxon>
        <taxon>Campylobacterales</taxon>
        <taxon>Campylobacteraceae</taxon>
        <taxon>Campylobacter</taxon>
    </lineage>
</organism>
<accession>A0A2P8R012</accession>
<feature type="binding site" evidence="6">
    <location>
        <position position="168"/>
    </location>
    <ligand>
        <name>NAD(+)</name>
        <dbReference type="ChEBI" id="CHEBI:57540"/>
    </ligand>
</feature>
<dbReference type="PANTHER" id="PTHR20275:SF0">
    <property type="entry name" value="NAD KINASE"/>
    <property type="match status" value="1"/>
</dbReference>
<keyword evidence="8" id="KW-1185">Reference proteome</keyword>
<dbReference type="GO" id="GO:0003951">
    <property type="term" value="F:NAD+ kinase activity"/>
    <property type="evidence" value="ECO:0007669"/>
    <property type="project" value="UniProtKB-UniRule"/>
</dbReference>
<dbReference type="InterPro" id="IPR016064">
    <property type="entry name" value="NAD/diacylglycerol_kinase_sf"/>
</dbReference>
<dbReference type="RefSeq" id="WP_106872002.1">
    <property type="nucleotide sequence ID" value="NZ_CP053841.1"/>
</dbReference>
<evidence type="ECO:0000313" key="7">
    <source>
        <dbReference type="EMBL" id="PSM51833.1"/>
    </source>
</evidence>
<feature type="binding site" evidence="6">
    <location>
        <position position="237"/>
    </location>
    <ligand>
        <name>NAD(+)</name>
        <dbReference type="ChEBI" id="CHEBI:57540"/>
    </ligand>
</feature>
<dbReference type="GO" id="GO:0005737">
    <property type="term" value="C:cytoplasm"/>
    <property type="evidence" value="ECO:0007669"/>
    <property type="project" value="UniProtKB-SubCell"/>
</dbReference>
<feature type="binding site" evidence="6">
    <location>
        <position position="203"/>
    </location>
    <ligand>
        <name>NAD(+)</name>
        <dbReference type="ChEBI" id="CHEBI:57540"/>
    </ligand>
</feature>
<dbReference type="EMBL" id="PDHH01000005">
    <property type="protein sequence ID" value="PSM51833.1"/>
    <property type="molecule type" value="Genomic_DNA"/>
</dbReference>
<evidence type="ECO:0000256" key="2">
    <source>
        <dbReference type="ARBA" id="ARBA00022777"/>
    </source>
</evidence>
<keyword evidence="6" id="KW-0963">Cytoplasm</keyword>
<proteinExistence type="inferred from homology"/>
<evidence type="ECO:0000256" key="4">
    <source>
        <dbReference type="ARBA" id="ARBA00023027"/>
    </source>
</evidence>
<feature type="binding site" evidence="6">
    <location>
        <begin position="64"/>
        <end position="65"/>
    </location>
    <ligand>
        <name>NAD(+)</name>
        <dbReference type="ChEBI" id="CHEBI:57540"/>
    </ligand>
</feature>
<keyword evidence="6" id="KW-0547">Nucleotide-binding</keyword>
<evidence type="ECO:0000256" key="3">
    <source>
        <dbReference type="ARBA" id="ARBA00022857"/>
    </source>
</evidence>
<feature type="binding site" evidence="6">
    <location>
        <position position="176"/>
    </location>
    <ligand>
        <name>NAD(+)</name>
        <dbReference type="ChEBI" id="CHEBI:57540"/>
    </ligand>
</feature>
<dbReference type="GO" id="GO:0046872">
    <property type="term" value="F:metal ion binding"/>
    <property type="evidence" value="ECO:0007669"/>
    <property type="project" value="UniProtKB-UniRule"/>
</dbReference>
<evidence type="ECO:0000256" key="1">
    <source>
        <dbReference type="ARBA" id="ARBA00022679"/>
    </source>
</evidence>
<dbReference type="GO" id="GO:0005524">
    <property type="term" value="F:ATP binding"/>
    <property type="evidence" value="ECO:0007669"/>
    <property type="project" value="UniProtKB-KW"/>
</dbReference>
<dbReference type="EC" id="2.7.1.23" evidence="6"/>
<evidence type="ECO:0000256" key="5">
    <source>
        <dbReference type="ARBA" id="ARBA00047925"/>
    </source>
</evidence>
<dbReference type="Proteomes" id="UP000240535">
    <property type="component" value="Unassembled WGS sequence"/>
</dbReference>
<dbReference type="InterPro" id="IPR002504">
    <property type="entry name" value="NADK"/>
</dbReference>
<keyword evidence="3 6" id="KW-0521">NADP</keyword>
<evidence type="ECO:0000313" key="8">
    <source>
        <dbReference type="Proteomes" id="UP000240535"/>
    </source>
</evidence>
<comment type="function">
    <text evidence="6">Involved in the regulation of the intracellular balance of NAD and NADP, and is a key enzyme in the biosynthesis of NADP. Catalyzes specifically the phosphorylation on 2'-hydroxyl of the adenosine moiety of NAD to yield NADP.</text>
</comment>
<dbReference type="InterPro" id="IPR017438">
    <property type="entry name" value="ATP-NAD_kinase_N"/>
</dbReference>
<keyword evidence="2 6" id="KW-0418">Kinase</keyword>
<comment type="similarity">
    <text evidence="6">Belongs to the NAD kinase family.</text>
</comment>
<dbReference type="AlphaFoldDB" id="A0A2P8R012"/>
<feature type="binding site" evidence="6">
    <location>
        <begin position="138"/>
        <end position="139"/>
    </location>
    <ligand>
        <name>NAD(+)</name>
        <dbReference type="ChEBI" id="CHEBI:57540"/>
    </ligand>
</feature>
<keyword evidence="4 6" id="KW-0520">NAD</keyword>
<dbReference type="Pfam" id="PF01513">
    <property type="entry name" value="NAD_kinase"/>
    <property type="match status" value="1"/>
</dbReference>
<dbReference type="PANTHER" id="PTHR20275">
    <property type="entry name" value="NAD KINASE"/>
    <property type="match status" value="1"/>
</dbReference>
<dbReference type="SUPFAM" id="SSF111331">
    <property type="entry name" value="NAD kinase/diacylglycerol kinase-like"/>
    <property type="match status" value="1"/>
</dbReference>
<reference evidence="8" key="1">
    <citation type="submission" date="2017-10" db="EMBL/GenBank/DDBJ databases">
        <title>Campylobacter species from seals.</title>
        <authorList>
            <person name="Gilbert M.J."/>
            <person name="Zomer A.L."/>
            <person name="Timmerman A.J."/>
            <person name="Duim B."/>
            <person name="Wagenaar J.A."/>
        </authorList>
    </citation>
    <scope>NUCLEOTIDE SEQUENCE [LARGE SCALE GENOMIC DNA]</scope>
    <source>
        <strain evidence="8">17S00004-5</strain>
    </source>
</reference>
<dbReference type="GO" id="GO:0051287">
    <property type="term" value="F:NAD binding"/>
    <property type="evidence" value="ECO:0007669"/>
    <property type="project" value="UniProtKB-ARBA"/>
</dbReference>
<comment type="subcellular location">
    <subcellularLocation>
        <location evidence="6">Cytoplasm</location>
    </subcellularLocation>
</comment>
<dbReference type="NCBIfam" id="NF010679">
    <property type="entry name" value="PRK14077.1"/>
    <property type="match status" value="1"/>
</dbReference>
<comment type="cofactor">
    <cofactor evidence="6">
        <name>a divalent metal cation</name>
        <dbReference type="ChEBI" id="CHEBI:60240"/>
    </cofactor>
</comment>
<dbReference type="Gene3D" id="2.60.200.30">
    <property type="entry name" value="Probable inorganic polyphosphate/atp-NAD kinase, domain 2"/>
    <property type="match status" value="1"/>
</dbReference>
<dbReference type="Gene3D" id="3.40.50.10330">
    <property type="entry name" value="Probable inorganic polyphosphate/atp-NAD kinase, domain 1"/>
    <property type="match status" value="1"/>
</dbReference>
<evidence type="ECO:0000256" key="6">
    <source>
        <dbReference type="HAMAP-Rule" id="MF_00361"/>
    </source>
</evidence>
<dbReference type="GO" id="GO:0019674">
    <property type="term" value="P:NAD+ metabolic process"/>
    <property type="evidence" value="ECO:0007669"/>
    <property type="project" value="InterPro"/>
</dbReference>
<dbReference type="Pfam" id="PF20143">
    <property type="entry name" value="NAD_kinase_C"/>
    <property type="match status" value="1"/>
</dbReference>
<dbReference type="HAMAP" id="MF_00361">
    <property type="entry name" value="NAD_kinase"/>
    <property type="match status" value="1"/>
</dbReference>
<dbReference type="GO" id="GO:0006741">
    <property type="term" value="P:NADP+ biosynthetic process"/>
    <property type="evidence" value="ECO:0007669"/>
    <property type="project" value="UniProtKB-UniRule"/>
</dbReference>
<sequence length="285" mass="32398">MLEENIEIHNNLRAIGLVAKNNSSVDKIISFFKKYNIEVLLNSKDLSLDSICKKTNLIISLGGDGTLISTCREVAKKNIFVLGIYDGNLGFLTDIKLDEMSVFFDDFFKGNYEIERPYMLEAVFRKKGQKDIKKIAFNDVVLSRDSFLSMSDIDAYLNQKYFNTFFGDGIIVSSPAGSTAYNLSANGPIIYPLSKVYVITPIAPHSLTQRPLVLPMEYEISFKSKKDSKIHIVIDGQDFFNMSDFDEIIIKLGKTRANLIRHLNRDYFKVLNDKLRWGSKKGDII</sequence>